<evidence type="ECO:0000256" key="2">
    <source>
        <dbReference type="SAM" id="MobiDB-lite"/>
    </source>
</evidence>
<dbReference type="GO" id="GO:1990281">
    <property type="term" value="C:efflux pump complex"/>
    <property type="evidence" value="ECO:0007669"/>
    <property type="project" value="TreeGrafter"/>
</dbReference>
<dbReference type="PANTHER" id="PTHR30469">
    <property type="entry name" value="MULTIDRUG RESISTANCE PROTEIN MDTA"/>
    <property type="match status" value="1"/>
</dbReference>
<evidence type="ECO:0000256" key="1">
    <source>
        <dbReference type="ARBA" id="ARBA00009477"/>
    </source>
</evidence>
<name>A0A934S025_9BACT</name>
<evidence type="ECO:0000313" key="7">
    <source>
        <dbReference type="Proteomes" id="UP000617628"/>
    </source>
</evidence>
<dbReference type="Gene3D" id="1.10.287.470">
    <property type="entry name" value="Helix hairpin bin"/>
    <property type="match status" value="1"/>
</dbReference>
<sequence length="451" mass="48060">MKRFLTIVILIAAAGGSYFYLKPNSDASEAEAVPKYQFSKIERRSVQNLVSATGTLAARDVVEISTQVSGKLLDVKADFNDEIEEGDLIAVIDPAVLDSQVAIAKANLIKSEAQLLKAKNNYNRFKPVHEKGHLSDNDFQPYQIALQTAEADVLSSEANLSRAERNRGYAEIRSPISGIVIDRTIEPGQTVAASFNAPKLFTVAADLSDMEILAEVDESDIGQIKVGQTVRFTVAAYIDRQFEGVVEEIRLLPRVVQNVVNYTVVIGAQNRRGSLMPGMTASLDFVVAEVDDVLSVPTAALNLRPNEEMTAFMQERRERMMAERGGEGGGRRPGGGEGGGRGQGGGDGPRMRPDGGGPGGGFGGPGGGGGGGRRRGVSMLWYLDDSESLAVLPVRAGVSDGAFTEVLPVRDMEIPEDLEFISRLSNPSSSSSSSQSQRGGPGGGGLRRLGF</sequence>
<feature type="compositionally biased region" description="Low complexity" evidence="2">
    <location>
        <begin position="422"/>
        <end position="438"/>
    </location>
</feature>
<feature type="compositionally biased region" description="Gly residues" evidence="2">
    <location>
        <begin position="439"/>
        <end position="451"/>
    </location>
</feature>
<dbReference type="NCBIfam" id="TIGR01730">
    <property type="entry name" value="RND_mfp"/>
    <property type="match status" value="1"/>
</dbReference>
<evidence type="ECO:0000259" key="5">
    <source>
        <dbReference type="Pfam" id="PF25954"/>
    </source>
</evidence>
<evidence type="ECO:0000259" key="4">
    <source>
        <dbReference type="Pfam" id="PF25917"/>
    </source>
</evidence>
<evidence type="ECO:0000313" key="6">
    <source>
        <dbReference type="EMBL" id="MBK1878700.1"/>
    </source>
</evidence>
<dbReference type="InterPro" id="IPR058624">
    <property type="entry name" value="MdtA-like_HH"/>
</dbReference>
<dbReference type="RefSeq" id="WP_200356912.1">
    <property type="nucleotide sequence ID" value="NZ_JAENIL010000034.1"/>
</dbReference>
<feature type="region of interest" description="Disordered" evidence="2">
    <location>
        <begin position="322"/>
        <end position="372"/>
    </location>
</feature>
<dbReference type="AlphaFoldDB" id="A0A934S025"/>
<feature type="compositionally biased region" description="Gly residues" evidence="2">
    <location>
        <begin position="331"/>
        <end position="371"/>
    </location>
</feature>
<reference evidence="6" key="1">
    <citation type="submission" date="2021-01" db="EMBL/GenBank/DDBJ databases">
        <title>Modified the classification status of verrucomicrobia.</title>
        <authorList>
            <person name="Feng X."/>
        </authorList>
    </citation>
    <scope>NUCLEOTIDE SEQUENCE</scope>
    <source>
        <strain evidence="6">KCTC 13126</strain>
    </source>
</reference>
<dbReference type="PANTHER" id="PTHR30469:SF33">
    <property type="entry name" value="SLR1207 PROTEIN"/>
    <property type="match status" value="1"/>
</dbReference>
<dbReference type="Pfam" id="PF25876">
    <property type="entry name" value="HH_MFP_RND"/>
    <property type="match status" value="1"/>
</dbReference>
<dbReference type="Proteomes" id="UP000617628">
    <property type="component" value="Unassembled WGS sequence"/>
</dbReference>
<feature type="region of interest" description="Disordered" evidence="2">
    <location>
        <begin position="418"/>
        <end position="451"/>
    </location>
</feature>
<dbReference type="GO" id="GO:0015562">
    <property type="term" value="F:efflux transmembrane transporter activity"/>
    <property type="evidence" value="ECO:0007669"/>
    <property type="project" value="TreeGrafter"/>
</dbReference>
<feature type="domain" description="Multidrug resistance protein MdtA-like alpha-helical hairpin" evidence="3">
    <location>
        <begin position="102"/>
        <end position="166"/>
    </location>
</feature>
<keyword evidence="7" id="KW-1185">Reference proteome</keyword>
<comment type="similarity">
    <text evidence="1">Belongs to the membrane fusion protein (MFP) (TC 8.A.1) family.</text>
</comment>
<gene>
    <name evidence="6" type="ORF">JIN87_17600</name>
</gene>
<protein>
    <submittedName>
        <fullName evidence="6">Efflux RND transporter periplasmic adaptor subunit</fullName>
    </submittedName>
</protein>
<dbReference type="SUPFAM" id="SSF111369">
    <property type="entry name" value="HlyD-like secretion proteins"/>
    <property type="match status" value="1"/>
</dbReference>
<evidence type="ECO:0000259" key="3">
    <source>
        <dbReference type="Pfam" id="PF25876"/>
    </source>
</evidence>
<dbReference type="Pfam" id="PF25954">
    <property type="entry name" value="Beta-barrel_RND_2"/>
    <property type="match status" value="1"/>
</dbReference>
<organism evidence="6 7">
    <name type="scientific">Pelagicoccus mobilis</name>
    <dbReference type="NCBI Taxonomy" id="415221"/>
    <lineage>
        <taxon>Bacteria</taxon>
        <taxon>Pseudomonadati</taxon>
        <taxon>Verrucomicrobiota</taxon>
        <taxon>Opitutia</taxon>
        <taxon>Puniceicoccales</taxon>
        <taxon>Pelagicoccaceae</taxon>
        <taxon>Pelagicoccus</taxon>
    </lineage>
</organism>
<feature type="domain" description="Multidrug resistance protein MdtA-like barrel-sandwich hybrid" evidence="4">
    <location>
        <begin position="61"/>
        <end position="196"/>
    </location>
</feature>
<dbReference type="Gene3D" id="2.40.30.170">
    <property type="match status" value="1"/>
</dbReference>
<dbReference type="InterPro" id="IPR006143">
    <property type="entry name" value="RND_pump_MFP"/>
</dbReference>
<dbReference type="InterPro" id="IPR058792">
    <property type="entry name" value="Beta-barrel_RND_2"/>
</dbReference>
<dbReference type="EMBL" id="JAENIL010000034">
    <property type="protein sequence ID" value="MBK1878700.1"/>
    <property type="molecule type" value="Genomic_DNA"/>
</dbReference>
<feature type="domain" description="CusB-like beta-barrel" evidence="5">
    <location>
        <begin position="214"/>
        <end position="285"/>
    </location>
</feature>
<dbReference type="Pfam" id="PF25917">
    <property type="entry name" value="BSH_RND"/>
    <property type="match status" value="1"/>
</dbReference>
<accession>A0A934S025</accession>
<proteinExistence type="inferred from homology"/>
<dbReference type="InterPro" id="IPR058625">
    <property type="entry name" value="MdtA-like_BSH"/>
</dbReference>
<comment type="caution">
    <text evidence="6">The sequence shown here is derived from an EMBL/GenBank/DDBJ whole genome shotgun (WGS) entry which is preliminary data.</text>
</comment>
<dbReference type="Gene3D" id="2.40.50.100">
    <property type="match status" value="1"/>
</dbReference>